<evidence type="ECO:0000313" key="2">
    <source>
        <dbReference type="Proteomes" id="UP000515129"/>
    </source>
</evidence>
<feature type="region of interest" description="Disordered" evidence="1">
    <location>
        <begin position="135"/>
        <end position="165"/>
    </location>
</feature>
<feature type="compositionally biased region" description="Polar residues" evidence="1">
    <location>
        <begin position="7"/>
        <end position="16"/>
    </location>
</feature>
<accession>A0A6P6J1Q4</accession>
<protein>
    <submittedName>
        <fullName evidence="3">Extensin-like</fullName>
    </submittedName>
</protein>
<dbReference type="KEGG" id="caua:113039999"/>
<dbReference type="Proteomes" id="UP000515129">
    <property type="component" value="Chromosome 22"/>
</dbReference>
<reference evidence="3" key="1">
    <citation type="submission" date="2025-08" db="UniProtKB">
        <authorList>
            <consortium name="RefSeq"/>
        </authorList>
    </citation>
    <scope>IDENTIFICATION</scope>
    <source>
        <strain evidence="3">Wakin</strain>
        <tissue evidence="3">Muscle</tissue>
    </source>
</reference>
<gene>
    <name evidence="3" type="primary">LOC113039999</name>
</gene>
<dbReference type="GeneID" id="113039999"/>
<feature type="compositionally biased region" description="Polar residues" evidence="1">
    <location>
        <begin position="135"/>
        <end position="146"/>
    </location>
</feature>
<feature type="region of interest" description="Disordered" evidence="1">
    <location>
        <begin position="57"/>
        <end position="121"/>
    </location>
</feature>
<sequence>MHGTLGITHQSHSGSPLHNIKTPSPPKKQAPQPQAILHKPHYIKIKQLNQVQVMTPSPHLQTRPSHLSTSHNPPQPYTHLPASRGTLGISHQSYQQSPPHINKTPAPPQKQALHPHPLHKPPSIQIKQLKQAQVMTPSPHLQSRPSHLSPPHIPPQPYTHPPASRVAQKDHVSTAFWRV</sequence>
<feature type="compositionally biased region" description="Polar residues" evidence="1">
    <location>
        <begin position="89"/>
        <end position="99"/>
    </location>
</feature>
<organism evidence="2 3">
    <name type="scientific">Carassius auratus</name>
    <name type="common">Goldfish</name>
    <dbReference type="NCBI Taxonomy" id="7957"/>
    <lineage>
        <taxon>Eukaryota</taxon>
        <taxon>Metazoa</taxon>
        <taxon>Chordata</taxon>
        <taxon>Craniata</taxon>
        <taxon>Vertebrata</taxon>
        <taxon>Euteleostomi</taxon>
        <taxon>Actinopterygii</taxon>
        <taxon>Neopterygii</taxon>
        <taxon>Teleostei</taxon>
        <taxon>Ostariophysi</taxon>
        <taxon>Cypriniformes</taxon>
        <taxon>Cyprinidae</taxon>
        <taxon>Cyprininae</taxon>
        <taxon>Carassius</taxon>
    </lineage>
</organism>
<dbReference type="RefSeq" id="XP_026053969.1">
    <property type="nucleotide sequence ID" value="XM_026198184.1"/>
</dbReference>
<evidence type="ECO:0000313" key="3">
    <source>
        <dbReference type="RefSeq" id="XP_026053969.1"/>
    </source>
</evidence>
<dbReference type="AlphaFoldDB" id="A0A6P6J1Q4"/>
<name>A0A6P6J1Q4_CARAU</name>
<keyword evidence="2" id="KW-1185">Reference proteome</keyword>
<feature type="compositionally biased region" description="Polar residues" evidence="1">
    <location>
        <begin position="57"/>
        <end position="72"/>
    </location>
</feature>
<feature type="compositionally biased region" description="Pro residues" evidence="1">
    <location>
        <begin position="151"/>
        <end position="160"/>
    </location>
</feature>
<feature type="region of interest" description="Disordered" evidence="1">
    <location>
        <begin position="1"/>
        <end position="35"/>
    </location>
</feature>
<evidence type="ECO:0000256" key="1">
    <source>
        <dbReference type="SAM" id="MobiDB-lite"/>
    </source>
</evidence>
<proteinExistence type="predicted"/>